<dbReference type="EMBL" id="BPVZ01000012">
    <property type="protein sequence ID" value="GKU98324.1"/>
    <property type="molecule type" value="Genomic_DNA"/>
</dbReference>
<sequence>MNQFPQPTRPINSYNFVPVNMDCNLDSTEEMFQFQSLDTSIPQSTARATEEEEKQAIEDLLRIVSEWHEKLPESIKGTINLEELNTATRGVKGGVQEIVHNFERFREMTASWNSSRGLDGPEEELVEGLERFKIRTVNLGGVVKEEEEKR</sequence>
<gene>
    <name evidence="1" type="ORF">SLEP1_g11343</name>
</gene>
<accession>A0AAV5IL36</accession>
<protein>
    <submittedName>
        <fullName evidence="1">Uncharacterized protein</fullName>
    </submittedName>
</protein>
<evidence type="ECO:0000313" key="2">
    <source>
        <dbReference type="Proteomes" id="UP001054252"/>
    </source>
</evidence>
<organism evidence="1 2">
    <name type="scientific">Rubroshorea leprosula</name>
    <dbReference type="NCBI Taxonomy" id="152421"/>
    <lineage>
        <taxon>Eukaryota</taxon>
        <taxon>Viridiplantae</taxon>
        <taxon>Streptophyta</taxon>
        <taxon>Embryophyta</taxon>
        <taxon>Tracheophyta</taxon>
        <taxon>Spermatophyta</taxon>
        <taxon>Magnoliopsida</taxon>
        <taxon>eudicotyledons</taxon>
        <taxon>Gunneridae</taxon>
        <taxon>Pentapetalae</taxon>
        <taxon>rosids</taxon>
        <taxon>malvids</taxon>
        <taxon>Malvales</taxon>
        <taxon>Dipterocarpaceae</taxon>
        <taxon>Rubroshorea</taxon>
    </lineage>
</organism>
<keyword evidence="2" id="KW-1185">Reference proteome</keyword>
<evidence type="ECO:0000313" key="1">
    <source>
        <dbReference type="EMBL" id="GKU98324.1"/>
    </source>
</evidence>
<proteinExistence type="predicted"/>
<dbReference type="Proteomes" id="UP001054252">
    <property type="component" value="Unassembled WGS sequence"/>
</dbReference>
<dbReference type="AlphaFoldDB" id="A0AAV5IL36"/>
<comment type="caution">
    <text evidence="1">The sequence shown here is derived from an EMBL/GenBank/DDBJ whole genome shotgun (WGS) entry which is preliminary data.</text>
</comment>
<reference evidence="1 2" key="1">
    <citation type="journal article" date="2021" name="Commun. Biol.">
        <title>The genome of Shorea leprosula (Dipterocarpaceae) highlights the ecological relevance of drought in aseasonal tropical rainforests.</title>
        <authorList>
            <person name="Ng K.K.S."/>
            <person name="Kobayashi M.J."/>
            <person name="Fawcett J.A."/>
            <person name="Hatakeyama M."/>
            <person name="Paape T."/>
            <person name="Ng C.H."/>
            <person name="Ang C.C."/>
            <person name="Tnah L.H."/>
            <person name="Lee C.T."/>
            <person name="Nishiyama T."/>
            <person name="Sese J."/>
            <person name="O'Brien M.J."/>
            <person name="Copetti D."/>
            <person name="Mohd Noor M.I."/>
            <person name="Ong R.C."/>
            <person name="Putra M."/>
            <person name="Sireger I.Z."/>
            <person name="Indrioko S."/>
            <person name="Kosugi Y."/>
            <person name="Izuno A."/>
            <person name="Isagi Y."/>
            <person name="Lee S.L."/>
            <person name="Shimizu K.K."/>
        </authorList>
    </citation>
    <scope>NUCLEOTIDE SEQUENCE [LARGE SCALE GENOMIC DNA]</scope>
    <source>
        <strain evidence="1">214</strain>
    </source>
</reference>
<name>A0AAV5IL36_9ROSI</name>